<reference evidence="3" key="1">
    <citation type="submission" date="2025-08" db="UniProtKB">
        <authorList>
            <consortium name="RefSeq"/>
        </authorList>
    </citation>
    <scope>IDENTIFICATION</scope>
    <source>
        <tissue evidence="3">Sperm</tissue>
    </source>
</reference>
<dbReference type="PANTHER" id="PTHR35441:SF1">
    <property type="entry name" value="CIRCADIAN-ASSOCIATED TRANSCRIPTIONAL REPRESSOR"/>
    <property type="match status" value="1"/>
</dbReference>
<feature type="region of interest" description="Disordered" evidence="1">
    <location>
        <begin position="1"/>
        <end position="65"/>
    </location>
</feature>
<name>A0AAJ7WTI7_PETMA</name>
<proteinExistence type="predicted"/>
<feature type="compositionally biased region" description="Low complexity" evidence="1">
    <location>
        <begin position="302"/>
        <end position="313"/>
    </location>
</feature>
<evidence type="ECO:0000313" key="2">
    <source>
        <dbReference type="Proteomes" id="UP001318040"/>
    </source>
</evidence>
<dbReference type="KEGG" id="pmrn:116941949"/>
<dbReference type="RefSeq" id="XP_032809257.1">
    <property type="nucleotide sequence ID" value="XM_032953366.1"/>
</dbReference>
<dbReference type="Pfam" id="PF15673">
    <property type="entry name" value="Ciart"/>
    <property type="match status" value="1"/>
</dbReference>
<feature type="region of interest" description="Disordered" evidence="1">
    <location>
        <begin position="157"/>
        <end position="187"/>
    </location>
</feature>
<organism evidence="2 3">
    <name type="scientific">Petromyzon marinus</name>
    <name type="common">Sea lamprey</name>
    <dbReference type="NCBI Taxonomy" id="7757"/>
    <lineage>
        <taxon>Eukaryota</taxon>
        <taxon>Metazoa</taxon>
        <taxon>Chordata</taxon>
        <taxon>Craniata</taxon>
        <taxon>Vertebrata</taxon>
        <taxon>Cyclostomata</taxon>
        <taxon>Hyperoartia</taxon>
        <taxon>Petromyzontiformes</taxon>
        <taxon>Petromyzontidae</taxon>
        <taxon>Petromyzon</taxon>
    </lineage>
</organism>
<evidence type="ECO:0000313" key="3">
    <source>
        <dbReference type="RefSeq" id="XP_032809257.1"/>
    </source>
</evidence>
<dbReference type="GO" id="GO:0000978">
    <property type="term" value="F:RNA polymerase II cis-regulatory region sequence-specific DNA binding"/>
    <property type="evidence" value="ECO:0007669"/>
    <property type="project" value="TreeGrafter"/>
</dbReference>
<feature type="compositionally biased region" description="Gly residues" evidence="1">
    <location>
        <begin position="44"/>
        <end position="54"/>
    </location>
</feature>
<evidence type="ECO:0000256" key="1">
    <source>
        <dbReference type="SAM" id="MobiDB-lite"/>
    </source>
</evidence>
<dbReference type="Proteomes" id="UP001318040">
    <property type="component" value="Chromosome 13"/>
</dbReference>
<dbReference type="AlphaFoldDB" id="A0AAJ7WTI7"/>
<dbReference type="CTD" id="148523"/>
<dbReference type="GO" id="GO:0045892">
    <property type="term" value="P:negative regulation of DNA-templated transcription"/>
    <property type="evidence" value="ECO:0007669"/>
    <property type="project" value="TreeGrafter"/>
</dbReference>
<sequence>MERQAMDNAGEAETPERGPAPASGPAQVHGGAASLRPRERDGGDGGCRPGGSAGPSGLVKEGAEATSAGSEQVDALFARKCKELEGFIKPLTAILNGLKNGRYGKGLSGLQQNVAIDRIQRIVGVLENPGMGGKYLATLQQVEMMLKAWFPKVKPQSSTSVERAQNVHPNSDSGSLPHDRLNGDAASPNPKLTIANHCQTLQSNAALAFVTAKDPHQDHSEESTIALKGMPPTNLTWTHVAPTVCPELGEKASYPTSTSGIAHSATGSHVLPDSGAQFRRCCSLPTSLGSAESLPRISQGISPSHASTSPSSANVFVPLNHRPVADCAHPQDGRKGTRSPSSKARDLAGPRELWAEQAPAAAAATTEAAMGQDAVGLHSLPRFSQQRELDASHTRRAPAPSDWFSLNSCYERAGDMHGGMNRKRRPAESVAPGTLVVPRLKMARQKFEIPSPPHERGHNI</sequence>
<feature type="compositionally biased region" description="Polar residues" evidence="1">
    <location>
        <begin position="157"/>
        <end position="174"/>
    </location>
</feature>
<protein>
    <submittedName>
        <fullName evidence="3">Circadian-associated transcriptional repressor isoform X1</fullName>
    </submittedName>
</protein>
<gene>
    <name evidence="3" type="primary">CIART</name>
</gene>
<dbReference type="GO" id="GO:0005634">
    <property type="term" value="C:nucleus"/>
    <property type="evidence" value="ECO:0007669"/>
    <property type="project" value="TreeGrafter"/>
</dbReference>
<accession>A0AAJ7WTI7</accession>
<dbReference type="GO" id="GO:0032922">
    <property type="term" value="P:circadian regulation of gene expression"/>
    <property type="evidence" value="ECO:0007669"/>
    <property type="project" value="InterPro"/>
</dbReference>
<feature type="region of interest" description="Disordered" evidence="1">
    <location>
        <begin position="289"/>
        <end position="348"/>
    </location>
</feature>
<dbReference type="PANTHER" id="PTHR35441">
    <property type="entry name" value="CIRCADIAN-ASSOCIATED TRANSCRIPTIONAL REPRESSOR"/>
    <property type="match status" value="1"/>
</dbReference>
<dbReference type="InterPro" id="IPR031373">
    <property type="entry name" value="Ciart"/>
</dbReference>
<keyword evidence="2" id="KW-1185">Reference proteome</keyword>